<reference evidence="1" key="2">
    <citation type="submission" date="2022-06" db="UniProtKB">
        <authorList>
            <consortium name="EnsemblMetazoa"/>
        </authorList>
    </citation>
    <scope>IDENTIFICATION</scope>
    <source>
        <strain evidence="1">PS312</strain>
    </source>
</reference>
<dbReference type="PANTHER" id="PTHR45830">
    <property type="entry name" value="SERPENTINE RECEPTOR, CLASS I"/>
    <property type="match status" value="1"/>
</dbReference>
<dbReference type="Proteomes" id="UP000005239">
    <property type="component" value="Unassembled WGS sequence"/>
</dbReference>
<dbReference type="Pfam" id="PF10318">
    <property type="entry name" value="7TM_GPCR_Srh"/>
    <property type="match status" value="1"/>
</dbReference>
<dbReference type="EnsemblMetazoa" id="PPA04566.1">
    <property type="protein sequence ID" value="PPA04566.1"/>
    <property type="gene ID" value="WBGene00094120"/>
</dbReference>
<dbReference type="AlphaFoldDB" id="A0A2A6B7K5"/>
<name>A0A2A6B7K5_PRIPA</name>
<keyword evidence="2" id="KW-1185">Reference proteome</keyword>
<sequence>MLPFRFDIDRDLIFPLYLKSVRKKFTYIYGRTILLVHGVVFYLLIFHSKHWARAVRVGYVLNQAQMLVHDVWACFIFRPYPLQPYPALIFTTKIIAIIGGPNAYIIEKIFMVHAICLLLFMLLIMHQQVMPPSSKLVFPRWSRILLMCFTYVFLLLNPVVSYFTISDPPDKKAILQRAELAWAHDVMTEAVILGDLGHCGNYTYSVYVIFASIAVVAPLRILLVGTSVRFLKKQVMTTSKATKMKNLVIGALIKQTACVSIFYIYPVLLYGITCVLQLGFLPDIALVIVRCAFGLYMLNSSAQFVVMLKTNKHFQKVLTDNAGRILKIPSWRNQKTQQHTTIIVTPSSQ</sequence>
<accession>A0A8R1U607</accession>
<accession>A0A2A6B7K5</accession>
<reference evidence="2" key="1">
    <citation type="journal article" date="2008" name="Nat. Genet.">
        <title>The Pristionchus pacificus genome provides a unique perspective on nematode lifestyle and parasitism.</title>
        <authorList>
            <person name="Dieterich C."/>
            <person name="Clifton S.W."/>
            <person name="Schuster L.N."/>
            <person name="Chinwalla A."/>
            <person name="Delehaunty K."/>
            <person name="Dinkelacker I."/>
            <person name="Fulton L."/>
            <person name="Fulton R."/>
            <person name="Godfrey J."/>
            <person name="Minx P."/>
            <person name="Mitreva M."/>
            <person name="Roeseler W."/>
            <person name="Tian H."/>
            <person name="Witte H."/>
            <person name="Yang S.P."/>
            <person name="Wilson R.K."/>
            <person name="Sommer R.J."/>
        </authorList>
    </citation>
    <scope>NUCLEOTIDE SEQUENCE [LARGE SCALE GENOMIC DNA]</scope>
    <source>
        <strain evidence="2">PS312</strain>
    </source>
</reference>
<proteinExistence type="predicted"/>
<dbReference type="PANTHER" id="PTHR45830:SF15">
    <property type="entry name" value="SERPENTINE RECEPTOR, CLASS I"/>
    <property type="match status" value="1"/>
</dbReference>
<organism evidence="1 2">
    <name type="scientific">Pristionchus pacificus</name>
    <name type="common">Parasitic nematode worm</name>
    <dbReference type="NCBI Taxonomy" id="54126"/>
    <lineage>
        <taxon>Eukaryota</taxon>
        <taxon>Metazoa</taxon>
        <taxon>Ecdysozoa</taxon>
        <taxon>Nematoda</taxon>
        <taxon>Chromadorea</taxon>
        <taxon>Rhabditida</taxon>
        <taxon>Rhabditina</taxon>
        <taxon>Diplogasteromorpha</taxon>
        <taxon>Diplogasteroidea</taxon>
        <taxon>Neodiplogasteridae</taxon>
        <taxon>Pristionchus</taxon>
    </lineage>
</organism>
<protein>
    <submittedName>
        <fullName evidence="1">G protein-coupled receptor</fullName>
    </submittedName>
</protein>
<evidence type="ECO:0000313" key="2">
    <source>
        <dbReference type="Proteomes" id="UP000005239"/>
    </source>
</evidence>
<evidence type="ECO:0000313" key="1">
    <source>
        <dbReference type="EnsemblMetazoa" id="PPA04566.1"/>
    </source>
</evidence>
<dbReference type="InterPro" id="IPR019422">
    <property type="entry name" value="7TM_GPCR_serpentine_rcpt_Srh"/>
</dbReference>
<gene>
    <name evidence="1" type="primary">WBGene00094120</name>
</gene>